<evidence type="ECO:0000313" key="2">
    <source>
        <dbReference type="Proteomes" id="UP000008804"/>
    </source>
</evidence>
<organism evidence="1 2">
    <name type="scientific">Faecalibacterium prausnitzii L2-6</name>
    <dbReference type="NCBI Taxonomy" id="718252"/>
    <lineage>
        <taxon>Bacteria</taxon>
        <taxon>Bacillati</taxon>
        <taxon>Bacillota</taxon>
        <taxon>Clostridia</taxon>
        <taxon>Eubacteriales</taxon>
        <taxon>Oscillospiraceae</taxon>
        <taxon>Faecalibacterium</taxon>
    </lineage>
</organism>
<dbReference type="EMBL" id="FP929045">
    <property type="protein sequence ID" value="CBK99319.1"/>
    <property type="molecule type" value="Genomic_DNA"/>
</dbReference>
<protein>
    <recommendedName>
        <fullName evidence="3">DUF4160 domain-containing protein</fullName>
    </recommendedName>
</protein>
<sequence>MTTLVYLSNTCKERVAEVDLSKMASSDLIRTILKEYQKNSYLNATNAKKLYVKIGEHLTLLDKLDNLTNADEIVYSDVIAPQNAAEFERKNGIVYFFHSSEKPHLNYPHVHARYGEDTISISLRDFTVIGSFSSKKKQKEAVEYVKNKQNLTRLKAEWNRIMEASY</sequence>
<reference evidence="1 2" key="2">
    <citation type="submission" date="2010-03" db="EMBL/GenBank/DDBJ databases">
        <authorList>
            <person name="Pajon A."/>
        </authorList>
    </citation>
    <scope>NUCLEOTIDE SEQUENCE [LARGE SCALE GENOMIC DNA]</scope>
    <source>
        <strain evidence="2">L2-6</strain>
    </source>
</reference>
<evidence type="ECO:0008006" key="3">
    <source>
        <dbReference type="Google" id="ProtNLM"/>
    </source>
</evidence>
<dbReference type="Pfam" id="PF13711">
    <property type="entry name" value="DUF4160"/>
    <property type="match status" value="1"/>
</dbReference>
<proteinExistence type="predicted"/>
<name>D4JZ70_9FIRM</name>
<gene>
    <name evidence="1" type="ORF">FP2_18960</name>
</gene>
<dbReference type="KEGG" id="fpr:FP2_18960"/>
<evidence type="ECO:0000313" key="1">
    <source>
        <dbReference type="EMBL" id="CBK99319.1"/>
    </source>
</evidence>
<dbReference type="HOGENOM" id="CLU_1600263_0_0_9"/>
<reference evidence="1 2" key="1">
    <citation type="submission" date="2010-03" db="EMBL/GenBank/DDBJ databases">
        <title>The genome sequence of Faecalibacterium prausnitzii L2/6.</title>
        <authorList>
            <consortium name="metaHIT consortium -- http://www.metahit.eu/"/>
            <person name="Pajon A."/>
            <person name="Turner K."/>
            <person name="Parkhill J."/>
            <person name="Duncan S."/>
            <person name="Flint H."/>
        </authorList>
    </citation>
    <scope>NUCLEOTIDE SEQUENCE [LARGE SCALE GENOMIC DNA]</scope>
    <source>
        <strain evidence="2">L2-6</strain>
    </source>
</reference>
<keyword evidence="2" id="KW-1185">Reference proteome</keyword>
<dbReference type="Proteomes" id="UP000008804">
    <property type="component" value="Chromosome"/>
</dbReference>
<dbReference type="BioCyc" id="FPRA718252:G1375-1611-MONOMER"/>
<dbReference type="AlphaFoldDB" id="D4JZ70"/>
<dbReference type="RefSeq" id="WP_015564962.1">
    <property type="nucleotide sequence ID" value="NC_021042.1"/>
</dbReference>
<dbReference type="InterPro" id="IPR025427">
    <property type="entry name" value="DUF4160"/>
</dbReference>
<accession>D4JZ70</accession>